<dbReference type="Proteomes" id="UP000018143">
    <property type="component" value="Unassembled WGS sequence"/>
</dbReference>
<protein>
    <submittedName>
        <fullName evidence="1">Uncharacterized protein</fullName>
    </submittedName>
</protein>
<keyword evidence="2" id="KW-1185">Reference proteome</keyword>
<evidence type="ECO:0000313" key="2">
    <source>
        <dbReference type="Proteomes" id="UP000018143"/>
    </source>
</evidence>
<gene>
    <name evidence="1" type="ORF">HFN_2352</name>
</gene>
<dbReference type="AlphaFoldDB" id="T1CNU6"/>
<name>T1CNU6_9HELI</name>
<accession>T1CNU6</accession>
<organism evidence="1 2">
    <name type="scientific">Helicobacter fennelliae MRY12-0050</name>
    <dbReference type="NCBI Taxonomy" id="1325130"/>
    <lineage>
        <taxon>Bacteria</taxon>
        <taxon>Pseudomonadati</taxon>
        <taxon>Campylobacterota</taxon>
        <taxon>Epsilonproteobacteria</taxon>
        <taxon>Campylobacterales</taxon>
        <taxon>Helicobacteraceae</taxon>
        <taxon>Helicobacter</taxon>
    </lineage>
</organism>
<dbReference type="EMBL" id="BASD01000005">
    <property type="protein sequence ID" value="GAD18424.1"/>
    <property type="molecule type" value="Genomic_DNA"/>
</dbReference>
<reference evidence="1 2" key="1">
    <citation type="journal article" date="2013" name="Genome Announc.">
        <title>Draft Genome Sequence of Helicobacter fennelliae Strain MRY12-0050, Isolated from a Bacteremia Patient.</title>
        <authorList>
            <person name="Rimbara E."/>
            <person name="Matsui M."/>
            <person name="Mori S."/>
            <person name="Suzuki S."/>
            <person name="Suzuki M."/>
            <person name="Kim H."/>
            <person name="Sekizuka T."/>
            <person name="Kuroda M."/>
            <person name="Shibayama K."/>
        </authorList>
    </citation>
    <scope>NUCLEOTIDE SEQUENCE [LARGE SCALE GENOMIC DNA]</scope>
    <source>
        <strain evidence="1 2">MRY12-0050</strain>
    </source>
</reference>
<evidence type="ECO:0000313" key="1">
    <source>
        <dbReference type="EMBL" id="GAD18424.1"/>
    </source>
</evidence>
<sequence length="40" mass="4885">MSFTLLVLWDKIHWLIIMRANEIWGFYNFLHCTGLKLRGF</sequence>
<proteinExistence type="predicted"/>
<comment type="caution">
    <text evidence="1">The sequence shown here is derived from an EMBL/GenBank/DDBJ whole genome shotgun (WGS) entry which is preliminary data.</text>
</comment>